<evidence type="ECO:0000313" key="3">
    <source>
        <dbReference type="Proteomes" id="UP001268610"/>
    </source>
</evidence>
<evidence type="ECO:0008006" key="4">
    <source>
        <dbReference type="Google" id="ProtNLM"/>
    </source>
</evidence>
<name>A0AAJ2LRE8_9HYPH</name>
<dbReference type="Proteomes" id="UP001268610">
    <property type="component" value="Unassembled WGS sequence"/>
</dbReference>
<reference evidence="2" key="1">
    <citation type="submission" date="2023-04" db="EMBL/GenBank/DDBJ databases">
        <title>Genomic characterization of faba bean (Vicia faba) microsymbionts in Mexican soils.</title>
        <authorList>
            <person name="Rivera Orduna F.N."/>
            <person name="Guevara-Luna J."/>
            <person name="Yan J."/>
            <person name="Arroyo-Herrera I."/>
            <person name="Li Y."/>
            <person name="Vasquez-Murrieta M.S."/>
            <person name="Wang E.T."/>
        </authorList>
    </citation>
    <scope>NUCLEOTIDE SEQUENCE</scope>
    <source>
        <strain evidence="2">CH26</strain>
    </source>
</reference>
<dbReference type="EMBL" id="JAVLSF010000132">
    <property type="protein sequence ID" value="MDR9777719.1"/>
    <property type="molecule type" value="Genomic_DNA"/>
</dbReference>
<proteinExistence type="predicted"/>
<gene>
    <name evidence="2" type="ORF">RJJ65_34875</name>
</gene>
<evidence type="ECO:0000256" key="1">
    <source>
        <dbReference type="SAM" id="SignalP"/>
    </source>
</evidence>
<keyword evidence="1" id="KW-0732">Signal</keyword>
<evidence type="ECO:0000313" key="2">
    <source>
        <dbReference type="EMBL" id="MDR9777719.1"/>
    </source>
</evidence>
<feature type="signal peptide" evidence="1">
    <location>
        <begin position="1"/>
        <end position="24"/>
    </location>
</feature>
<organism evidence="2 3">
    <name type="scientific">Rhizobium hidalgonense</name>
    <dbReference type="NCBI Taxonomy" id="1538159"/>
    <lineage>
        <taxon>Bacteria</taxon>
        <taxon>Pseudomonadati</taxon>
        <taxon>Pseudomonadota</taxon>
        <taxon>Alphaproteobacteria</taxon>
        <taxon>Hyphomicrobiales</taxon>
        <taxon>Rhizobiaceae</taxon>
        <taxon>Rhizobium/Agrobacterium group</taxon>
        <taxon>Rhizobium</taxon>
    </lineage>
</organism>
<comment type="caution">
    <text evidence="2">The sequence shown here is derived from an EMBL/GenBank/DDBJ whole genome shotgun (WGS) entry which is preliminary data.</text>
</comment>
<accession>A0AAJ2LRE8</accession>
<feature type="chain" id="PRO_5042610307" description="DUF4169 domain-containing protein" evidence="1">
    <location>
        <begin position="25"/>
        <end position="83"/>
    </location>
</feature>
<dbReference type="RefSeq" id="WP_310865914.1">
    <property type="nucleotide sequence ID" value="NZ_JAVLSF010000132.1"/>
</dbReference>
<sequence length="83" mass="9964">MKIKFLTLTMAAASIMLTSVTANAWSNDHRYDQRSHHVDYKQMEKLKKQQAKNHKQFEKQQALREKARLKAIQHYTAQNHWKR</sequence>
<feature type="non-terminal residue" evidence="2">
    <location>
        <position position="83"/>
    </location>
</feature>
<protein>
    <recommendedName>
        <fullName evidence="4">DUF4169 domain-containing protein</fullName>
    </recommendedName>
</protein>
<dbReference type="AlphaFoldDB" id="A0AAJ2LRE8"/>